<dbReference type="InterPro" id="IPR006143">
    <property type="entry name" value="RND_pump_MFP"/>
</dbReference>
<dbReference type="SUPFAM" id="SSF111369">
    <property type="entry name" value="HlyD-like secretion proteins"/>
    <property type="match status" value="1"/>
</dbReference>
<evidence type="ECO:0000256" key="1">
    <source>
        <dbReference type="ARBA" id="ARBA00009477"/>
    </source>
</evidence>
<evidence type="ECO:0000313" key="6">
    <source>
        <dbReference type="EMBL" id="MDT0683887.1"/>
    </source>
</evidence>
<dbReference type="RefSeq" id="WP_311692842.1">
    <property type="nucleotide sequence ID" value="NZ_JAVRHL010000003.1"/>
</dbReference>
<dbReference type="Gene3D" id="1.10.287.470">
    <property type="entry name" value="Helix hairpin bin"/>
    <property type="match status" value="1"/>
</dbReference>
<evidence type="ECO:0000313" key="7">
    <source>
        <dbReference type="Proteomes" id="UP001265259"/>
    </source>
</evidence>
<feature type="domain" description="CusB-like beta-barrel" evidence="5">
    <location>
        <begin position="232"/>
        <end position="299"/>
    </location>
</feature>
<dbReference type="PANTHER" id="PTHR30469:SF29">
    <property type="entry name" value="BLR2860 PROTEIN"/>
    <property type="match status" value="1"/>
</dbReference>
<dbReference type="Gene3D" id="2.40.50.100">
    <property type="match status" value="1"/>
</dbReference>
<gene>
    <name evidence="6" type="ORF">RM543_14450</name>
</gene>
<dbReference type="Pfam" id="PF25917">
    <property type="entry name" value="BSH_RND"/>
    <property type="match status" value="1"/>
</dbReference>
<name>A0ABU3DJI7_9RHOB</name>
<organism evidence="6 7">
    <name type="scientific">Tropicimonas omnivorans</name>
    <dbReference type="NCBI Taxonomy" id="3075590"/>
    <lineage>
        <taxon>Bacteria</taxon>
        <taxon>Pseudomonadati</taxon>
        <taxon>Pseudomonadota</taxon>
        <taxon>Alphaproteobacteria</taxon>
        <taxon>Rhodobacterales</taxon>
        <taxon>Roseobacteraceae</taxon>
        <taxon>Tropicimonas</taxon>
    </lineage>
</organism>
<comment type="similarity">
    <text evidence="1">Belongs to the membrane fusion protein (MFP) (TC 8.A.1) family.</text>
</comment>
<dbReference type="Gene3D" id="2.40.30.170">
    <property type="match status" value="1"/>
</dbReference>
<feature type="compositionally biased region" description="Polar residues" evidence="3">
    <location>
        <begin position="1"/>
        <end position="12"/>
    </location>
</feature>
<accession>A0ABU3DJI7</accession>
<comment type="caution">
    <text evidence="6">The sequence shown here is derived from an EMBL/GenBank/DDBJ whole genome shotgun (WGS) entry which is preliminary data.</text>
</comment>
<dbReference type="NCBIfam" id="TIGR01730">
    <property type="entry name" value="RND_mfp"/>
    <property type="match status" value="1"/>
</dbReference>
<evidence type="ECO:0000259" key="5">
    <source>
        <dbReference type="Pfam" id="PF25954"/>
    </source>
</evidence>
<dbReference type="InterPro" id="IPR058792">
    <property type="entry name" value="Beta-barrel_RND_2"/>
</dbReference>
<evidence type="ECO:0000259" key="4">
    <source>
        <dbReference type="Pfam" id="PF25917"/>
    </source>
</evidence>
<feature type="domain" description="Multidrug resistance protein MdtA-like barrel-sandwich hybrid" evidence="4">
    <location>
        <begin position="97"/>
        <end position="223"/>
    </location>
</feature>
<dbReference type="PANTHER" id="PTHR30469">
    <property type="entry name" value="MULTIDRUG RESISTANCE PROTEIN MDTA"/>
    <property type="match status" value="1"/>
</dbReference>
<proteinExistence type="inferred from homology"/>
<evidence type="ECO:0000256" key="2">
    <source>
        <dbReference type="SAM" id="Coils"/>
    </source>
</evidence>
<dbReference type="Pfam" id="PF25954">
    <property type="entry name" value="Beta-barrel_RND_2"/>
    <property type="match status" value="1"/>
</dbReference>
<dbReference type="Proteomes" id="UP001265259">
    <property type="component" value="Unassembled WGS sequence"/>
</dbReference>
<keyword evidence="7" id="KW-1185">Reference proteome</keyword>
<feature type="coiled-coil region" evidence="2">
    <location>
        <begin position="130"/>
        <end position="195"/>
    </location>
</feature>
<feature type="region of interest" description="Disordered" evidence="3">
    <location>
        <begin position="370"/>
        <end position="390"/>
    </location>
</feature>
<sequence>MSQTDTPPAETSTPRREEMNFDGDRGASRSKWVAGLIVVLLAVWMGSGFMTEEAAEPAASAEAEEGPAPVSVAVRTSEASSVIEEFLAEGQAEPDRQTAVVAQTSGTIDEVAVTKGADVEGGALLGRIALAERRADLENAREARAQAQRTFDNAQTLLDRGVGTQDRLSESRSALAAAEAQVAAAEEAIEDTEIRAPFAGRVEVLDMNVGEVVQAGGEVARIVDNSPLTVGIQVPQQILRGVRPGLPADVTFITGEVREGTVVFVGSSADTQTRTFTAEIEVPNDGGEIPAGISASVRIPTGEAQGHFLSPAILSLGTSGELGIKTVDDDNVVTFHPVTIIRAETEGVWVAGLPDTARIITVGQGFVSDGETVTPRAESETDMDVDAGGETADAVAGETEDASLAGAALAAESANANAETTE</sequence>
<dbReference type="InterPro" id="IPR058625">
    <property type="entry name" value="MdtA-like_BSH"/>
</dbReference>
<dbReference type="EMBL" id="JAVRHL010000003">
    <property type="protein sequence ID" value="MDT0683887.1"/>
    <property type="molecule type" value="Genomic_DNA"/>
</dbReference>
<evidence type="ECO:0000256" key="3">
    <source>
        <dbReference type="SAM" id="MobiDB-lite"/>
    </source>
</evidence>
<feature type="region of interest" description="Disordered" evidence="3">
    <location>
        <begin position="1"/>
        <end position="26"/>
    </location>
</feature>
<keyword evidence="2" id="KW-0175">Coiled coil</keyword>
<reference evidence="6 7" key="1">
    <citation type="submission" date="2023-09" db="EMBL/GenBank/DDBJ databases">
        <authorList>
            <person name="Rey-Velasco X."/>
        </authorList>
    </citation>
    <scope>NUCLEOTIDE SEQUENCE [LARGE SCALE GENOMIC DNA]</scope>
    <source>
        <strain evidence="6 7">F158</strain>
    </source>
</reference>
<feature type="compositionally biased region" description="Basic and acidic residues" evidence="3">
    <location>
        <begin position="13"/>
        <end position="26"/>
    </location>
</feature>
<protein>
    <submittedName>
        <fullName evidence="6">Efflux RND transporter periplasmic adaptor subunit</fullName>
    </submittedName>
</protein>